<dbReference type="InterPro" id="IPR044862">
    <property type="entry name" value="Pro_4_hyd_alph_FE2OG_OXY"/>
</dbReference>
<keyword evidence="3" id="KW-0479">Metal-binding</keyword>
<dbReference type="SUPFAM" id="SSF50978">
    <property type="entry name" value="WD40 repeat-like"/>
    <property type="match status" value="1"/>
</dbReference>
<dbReference type="InterPro" id="IPR036322">
    <property type="entry name" value="WD40_repeat_dom_sf"/>
</dbReference>
<dbReference type="PROSITE" id="PS50082">
    <property type="entry name" value="WD_REPEATS_2"/>
    <property type="match status" value="2"/>
</dbReference>
<comment type="caution">
    <text evidence="11">The sequence shown here is derived from an EMBL/GenBank/DDBJ whole genome shotgun (WGS) entry which is preliminary data.</text>
</comment>
<dbReference type="Gene3D" id="2.60.120.620">
    <property type="entry name" value="q2cbj1_9rhob like domain"/>
    <property type="match status" value="1"/>
</dbReference>
<dbReference type="InterPro" id="IPR020472">
    <property type="entry name" value="WD40_PAC1"/>
</dbReference>
<protein>
    <submittedName>
        <fullName evidence="11">2OG-Fe(II) oxygenase</fullName>
    </submittedName>
</protein>
<dbReference type="PANTHER" id="PTHR22847">
    <property type="entry name" value="WD40 REPEAT PROTEIN"/>
    <property type="match status" value="1"/>
</dbReference>
<dbReference type="Proteomes" id="UP000664417">
    <property type="component" value="Unassembled WGS sequence"/>
</dbReference>
<dbReference type="InterPro" id="IPR015943">
    <property type="entry name" value="WD40/YVTN_repeat-like_dom_sf"/>
</dbReference>
<dbReference type="SMART" id="SM00320">
    <property type="entry name" value="WD40"/>
    <property type="match status" value="6"/>
</dbReference>
<name>A0A8J7QGM6_9BACT</name>
<evidence type="ECO:0000256" key="8">
    <source>
        <dbReference type="ARBA" id="ARBA00023004"/>
    </source>
</evidence>
<comment type="cofactor">
    <cofactor evidence="1">
        <name>L-ascorbate</name>
        <dbReference type="ChEBI" id="CHEBI:38290"/>
    </cofactor>
</comment>
<dbReference type="InterPro" id="IPR005123">
    <property type="entry name" value="Oxoglu/Fe-dep_dioxygenase_dom"/>
</dbReference>
<dbReference type="PROSITE" id="PS51471">
    <property type="entry name" value="FE2OG_OXY"/>
    <property type="match status" value="1"/>
</dbReference>
<dbReference type="EMBL" id="JAFREP010000014">
    <property type="protein sequence ID" value="MBO1319760.1"/>
    <property type="molecule type" value="Genomic_DNA"/>
</dbReference>
<keyword evidence="8" id="KW-0408">Iron</keyword>
<evidence type="ECO:0000256" key="1">
    <source>
        <dbReference type="ARBA" id="ARBA00001961"/>
    </source>
</evidence>
<dbReference type="GO" id="GO:0051213">
    <property type="term" value="F:dioxygenase activity"/>
    <property type="evidence" value="ECO:0007669"/>
    <property type="project" value="UniProtKB-KW"/>
</dbReference>
<proteinExistence type="predicted"/>
<dbReference type="GO" id="GO:0016705">
    <property type="term" value="F:oxidoreductase activity, acting on paired donors, with incorporation or reduction of molecular oxygen"/>
    <property type="evidence" value="ECO:0007669"/>
    <property type="project" value="InterPro"/>
</dbReference>
<dbReference type="RefSeq" id="WP_207859667.1">
    <property type="nucleotide sequence ID" value="NZ_JAFREP010000014.1"/>
</dbReference>
<evidence type="ECO:0000256" key="9">
    <source>
        <dbReference type="PROSITE-ProRule" id="PRU00221"/>
    </source>
</evidence>
<reference evidence="11" key="1">
    <citation type="submission" date="2021-03" db="EMBL/GenBank/DDBJ databases">
        <authorList>
            <person name="Wang G."/>
        </authorList>
    </citation>
    <scope>NUCLEOTIDE SEQUENCE</scope>
    <source>
        <strain evidence="11">KCTC 12899</strain>
    </source>
</reference>
<evidence type="ECO:0000313" key="11">
    <source>
        <dbReference type="EMBL" id="MBO1319760.1"/>
    </source>
</evidence>
<dbReference type="Gene3D" id="2.130.10.10">
    <property type="entry name" value="YVTN repeat-like/Quinoprotein amine dehydrogenase"/>
    <property type="match status" value="3"/>
</dbReference>
<organism evidence="11 12">
    <name type="scientific">Acanthopleuribacter pedis</name>
    <dbReference type="NCBI Taxonomy" id="442870"/>
    <lineage>
        <taxon>Bacteria</taxon>
        <taxon>Pseudomonadati</taxon>
        <taxon>Acidobacteriota</taxon>
        <taxon>Holophagae</taxon>
        <taxon>Acanthopleuribacterales</taxon>
        <taxon>Acanthopleuribacteraceae</taxon>
        <taxon>Acanthopleuribacter</taxon>
    </lineage>
</organism>
<accession>A0A8J7QGM6</accession>
<dbReference type="SUPFAM" id="SSF51197">
    <property type="entry name" value="Clavaminate synthase-like"/>
    <property type="match status" value="1"/>
</dbReference>
<keyword evidence="5" id="KW-0847">Vitamin C</keyword>
<dbReference type="PANTHER" id="PTHR22847:SF637">
    <property type="entry name" value="WD REPEAT DOMAIN 5B"/>
    <property type="match status" value="1"/>
</dbReference>
<dbReference type="Pfam" id="PF13640">
    <property type="entry name" value="2OG-FeII_Oxy_3"/>
    <property type="match status" value="1"/>
</dbReference>
<evidence type="ECO:0000256" key="7">
    <source>
        <dbReference type="ARBA" id="ARBA00023002"/>
    </source>
</evidence>
<keyword evidence="4" id="KW-0677">Repeat</keyword>
<dbReference type="AlphaFoldDB" id="A0A8J7QGM6"/>
<gene>
    <name evidence="11" type="ORF">J3U88_14890</name>
</gene>
<evidence type="ECO:0000256" key="3">
    <source>
        <dbReference type="ARBA" id="ARBA00022723"/>
    </source>
</evidence>
<dbReference type="InterPro" id="IPR006620">
    <property type="entry name" value="Pro_4_hyd_alph"/>
</dbReference>
<feature type="repeat" description="WD" evidence="9">
    <location>
        <begin position="211"/>
        <end position="241"/>
    </location>
</feature>
<evidence type="ECO:0000259" key="10">
    <source>
        <dbReference type="PROSITE" id="PS51471"/>
    </source>
</evidence>
<evidence type="ECO:0000313" key="12">
    <source>
        <dbReference type="Proteomes" id="UP000664417"/>
    </source>
</evidence>
<keyword evidence="7" id="KW-0560">Oxidoreductase</keyword>
<dbReference type="Pfam" id="PF00400">
    <property type="entry name" value="WD40"/>
    <property type="match status" value="3"/>
</dbReference>
<evidence type="ECO:0000256" key="2">
    <source>
        <dbReference type="ARBA" id="ARBA00022574"/>
    </source>
</evidence>
<evidence type="ECO:0000256" key="4">
    <source>
        <dbReference type="ARBA" id="ARBA00022737"/>
    </source>
</evidence>
<feature type="domain" description="Fe2OG dioxygenase" evidence="10">
    <location>
        <begin position="90"/>
        <end position="194"/>
    </location>
</feature>
<keyword evidence="6" id="KW-0223">Dioxygenase</keyword>
<keyword evidence="12" id="KW-1185">Reference proteome</keyword>
<dbReference type="GO" id="GO:0005506">
    <property type="term" value="F:iron ion binding"/>
    <property type="evidence" value="ECO:0007669"/>
    <property type="project" value="InterPro"/>
</dbReference>
<evidence type="ECO:0000256" key="6">
    <source>
        <dbReference type="ARBA" id="ARBA00022964"/>
    </source>
</evidence>
<sequence>MHLFFDLIPGLSVTCRVFPGLFSPRECRDLIALASGTGFADPSRDYPPSYRNNDRLVRDDPGLADTLFHRLREPLIASGVPELGAGAWVGLNPRFRFCRYRKGQFFSRHRDGAYRPSSGTASKLTFMLYLNDGEAFTGGHTDFYEGPGLDARRLASYRPECGSLIVFDHTLWHEGSPVHEGEKYIMRSDFLIREAGNPSCTPDHPPAHDLYRGHRGYIWALQALVDGALASGSRDRTIRIWAPSGKTRQTLRGHQLSVLALAAPRPGVLVSGSRDRTVKVWVNGDKGFQCERTSRIHQAAVISLVSLQPDTYASADAAGRIAVHRLGGGTPRIMDAGSWVWGLACLSPDRLASVSEDGTLIIWEWAQGRRVLTRRFPYRLNSVAFAPNCLILGDSNGSIHGFINEPECDRLNARPEWSFSIHRGAVRCLFALPSGGTMSGGEDGVLRVTKRMGPVPAGKMAHLDFVTSVAQLRDGSFVSGSYDGTIQRWDATSWARGSNELDTALSDRFPRMSGVL</sequence>
<dbReference type="InterPro" id="IPR001680">
    <property type="entry name" value="WD40_rpt"/>
</dbReference>
<feature type="repeat" description="WD" evidence="9">
    <location>
        <begin position="251"/>
        <end position="281"/>
    </location>
</feature>
<dbReference type="SMART" id="SM00702">
    <property type="entry name" value="P4Hc"/>
    <property type="match status" value="1"/>
</dbReference>
<evidence type="ECO:0000256" key="5">
    <source>
        <dbReference type="ARBA" id="ARBA00022896"/>
    </source>
</evidence>
<keyword evidence="2 9" id="KW-0853">WD repeat</keyword>
<dbReference type="PRINTS" id="PR00320">
    <property type="entry name" value="GPROTEINBRPT"/>
</dbReference>
<dbReference type="GO" id="GO:0031418">
    <property type="term" value="F:L-ascorbic acid binding"/>
    <property type="evidence" value="ECO:0007669"/>
    <property type="project" value="UniProtKB-KW"/>
</dbReference>
<dbReference type="PROSITE" id="PS50294">
    <property type="entry name" value="WD_REPEATS_REGION"/>
    <property type="match status" value="1"/>
</dbReference>